<name>A0A2P2PEZ0_RHIMU</name>
<sequence>MILANKFMCLATC</sequence>
<organism evidence="1">
    <name type="scientific">Rhizophora mucronata</name>
    <name type="common">Asiatic mangrove</name>
    <dbReference type="NCBI Taxonomy" id="61149"/>
    <lineage>
        <taxon>Eukaryota</taxon>
        <taxon>Viridiplantae</taxon>
        <taxon>Streptophyta</taxon>
        <taxon>Embryophyta</taxon>
        <taxon>Tracheophyta</taxon>
        <taxon>Spermatophyta</taxon>
        <taxon>Magnoliopsida</taxon>
        <taxon>eudicotyledons</taxon>
        <taxon>Gunneridae</taxon>
        <taxon>Pentapetalae</taxon>
        <taxon>rosids</taxon>
        <taxon>fabids</taxon>
        <taxon>Malpighiales</taxon>
        <taxon>Rhizophoraceae</taxon>
        <taxon>Rhizophora</taxon>
    </lineage>
</organism>
<evidence type="ECO:0000313" key="1">
    <source>
        <dbReference type="EMBL" id="MBX53287.1"/>
    </source>
</evidence>
<proteinExistence type="predicted"/>
<dbReference type="EMBL" id="GGEC01072803">
    <property type="protein sequence ID" value="MBX53287.1"/>
    <property type="molecule type" value="Transcribed_RNA"/>
</dbReference>
<protein>
    <submittedName>
        <fullName evidence="1">Uncharacterized protein</fullName>
    </submittedName>
</protein>
<reference evidence="1" key="1">
    <citation type="submission" date="2018-02" db="EMBL/GenBank/DDBJ databases">
        <title>Rhizophora mucronata_Transcriptome.</title>
        <authorList>
            <person name="Meera S.P."/>
            <person name="Sreeshan A."/>
            <person name="Augustine A."/>
        </authorList>
    </citation>
    <scope>NUCLEOTIDE SEQUENCE</scope>
    <source>
        <tissue evidence="1">Leaf</tissue>
    </source>
</reference>
<accession>A0A2P2PEZ0</accession>